<gene>
    <name evidence="1" type="ORF">JHL16_15615</name>
</gene>
<keyword evidence="2" id="KW-1185">Reference proteome</keyword>
<protein>
    <submittedName>
        <fullName evidence="1">DUF4164 family protein</fullName>
    </submittedName>
</protein>
<evidence type="ECO:0000313" key="2">
    <source>
        <dbReference type="Proteomes" id="UP000616151"/>
    </source>
</evidence>
<name>A0ACC5R544_9HYPH</name>
<proteinExistence type="predicted"/>
<sequence length="94" mass="10409">MADTRKLDEVLNRFDAALRQFEAAVERQNERKSNEESLEAAAEALRLDRSRLAQELDGVRSKANDLVNTNQKAVGKIDAAMSRIRAVLHSNSGG</sequence>
<accession>A0ACC5R544</accession>
<dbReference type="Proteomes" id="UP000616151">
    <property type="component" value="Unassembled WGS sequence"/>
</dbReference>
<comment type="caution">
    <text evidence="1">The sequence shown here is derived from an EMBL/GenBank/DDBJ whole genome shotgun (WGS) entry which is preliminary data.</text>
</comment>
<dbReference type="EMBL" id="JAENHL010000007">
    <property type="protein sequence ID" value="MBK1867785.1"/>
    <property type="molecule type" value="Genomic_DNA"/>
</dbReference>
<evidence type="ECO:0000313" key="1">
    <source>
        <dbReference type="EMBL" id="MBK1867785.1"/>
    </source>
</evidence>
<organism evidence="1 2">
    <name type="scientific">Taklimakanibacter albus</name>
    <dbReference type="NCBI Taxonomy" id="2800327"/>
    <lineage>
        <taxon>Bacteria</taxon>
        <taxon>Pseudomonadati</taxon>
        <taxon>Pseudomonadota</taxon>
        <taxon>Alphaproteobacteria</taxon>
        <taxon>Hyphomicrobiales</taxon>
        <taxon>Aestuariivirgaceae</taxon>
        <taxon>Taklimakanibacter</taxon>
    </lineage>
</organism>
<reference evidence="1" key="1">
    <citation type="submission" date="2021-01" db="EMBL/GenBank/DDBJ databases">
        <authorList>
            <person name="Sun Q."/>
        </authorList>
    </citation>
    <scope>NUCLEOTIDE SEQUENCE</scope>
    <source>
        <strain evidence="1">YIM B02566</strain>
    </source>
</reference>